<evidence type="ECO:0000313" key="4">
    <source>
        <dbReference type="Proteomes" id="UP000001610"/>
    </source>
</evidence>
<dbReference type="AlphaFoldDB" id="G3JAR9"/>
<dbReference type="EMBL" id="JH126400">
    <property type="protein sequence ID" value="EGX94332.1"/>
    <property type="molecule type" value="Genomic_DNA"/>
</dbReference>
<dbReference type="OrthoDB" id="4870707at2759"/>
<dbReference type="Pfam" id="PF01636">
    <property type="entry name" value="APH"/>
    <property type="match status" value="1"/>
</dbReference>
<keyword evidence="3" id="KW-0808">Transferase</keyword>
<evidence type="ECO:0000313" key="3">
    <source>
        <dbReference type="EMBL" id="EGX94332.1"/>
    </source>
</evidence>
<sequence>MANQPSKSRVNKANRNTVAARFNRKIMHSLEKSLFNDPEADITIGMSKYSQQLQSFKNHVTTNSQAARSLPNNDIRRRLNEDEPVTTIFPLSSEVEDLCRDYQSTAEALIGLLGSGEVLYECAWAASVMVFRISENMVVKAGHESFAITEHQTLAFLEKHMPDFPAPRPHGLVRLGIHCFLFTSHIPGMNLEKAWPGLDCSQKQDISCQVDTLLAKLRSLPFPENASLGDVVGDTCRDVRRSQRVSNKPIMSVTEFQDFIFDGPSTTSPLYVQLLRNLMPSSAKIVFTHGDIRPANIMHLFQVIQEEDDGPFKRNQRQVDPTSSQTCLEPLTLLGQMHVDNWDWLIEAVRELPVRGEAASWNCQDYVLGIWEMLLEAGVIEHDVWSNGYDLMLPYFGQDFGGQGGHEEYEEQEGEEEEGNGGKRFKSQEFVYDSDA</sequence>
<feature type="region of interest" description="Disordered" evidence="1">
    <location>
        <begin position="402"/>
        <end position="436"/>
    </location>
</feature>
<reference evidence="3 4" key="1">
    <citation type="journal article" date="2011" name="Genome Biol.">
        <title>Genome sequence of the insect pathogenic fungus Cordyceps militaris, a valued traditional Chinese medicine.</title>
        <authorList>
            <person name="Zheng P."/>
            <person name="Xia Y."/>
            <person name="Xiao G."/>
            <person name="Xiong C."/>
            <person name="Hu X."/>
            <person name="Zhang S."/>
            <person name="Zheng H."/>
            <person name="Huang Y."/>
            <person name="Zhou Y."/>
            <person name="Wang S."/>
            <person name="Zhao G.P."/>
            <person name="Liu X."/>
            <person name="St Leger R.J."/>
            <person name="Wang C."/>
        </authorList>
    </citation>
    <scope>NUCLEOTIDE SEQUENCE [LARGE SCALE GENOMIC DNA]</scope>
    <source>
        <strain evidence="3 4">CM01</strain>
    </source>
</reference>
<dbReference type="HOGENOM" id="CLU_021768_10_0_1"/>
<dbReference type="GeneID" id="18164630"/>
<dbReference type="InParanoid" id="G3JAR9"/>
<dbReference type="InterPro" id="IPR011009">
    <property type="entry name" value="Kinase-like_dom_sf"/>
</dbReference>
<dbReference type="InterPro" id="IPR051678">
    <property type="entry name" value="AGP_Transferase"/>
</dbReference>
<dbReference type="RefSeq" id="XP_006667818.1">
    <property type="nucleotide sequence ID" value="XM_006667755.1"/>
</dbReference>
<keyword evidence="4" id="KW-1185">Reference proteome</keyword>
<dbReference type="PANTHER" id="PTHR21310">
    <property type="entry name" value="AMINOGLYCOSIDE PHOSPHOTRANSFERASE-RELATED-RELATED"/>
    <property type="match status" value="1"/>
</dbReference>
<dbReference type="OMA" id="VRCTNCL"/>
<evidence type="ECO:0000259" key="2">
    <source>
        <dbReference type="Pfam" id="PF01636"/>
    </source>
</evidence>
<name>G3JAR9_CORMM</name>
<dbReference type="KEGG" id="cmt:CCM_02603"/>
<feature type="compositionally biased region" description="Acidic residues" evidence="1">
    <location>
        <begin position="408"/>
        <end position="419"/>
    </location>
</feature>
<feature type="domain" description="Aminoglycoside phosphotransferase" evidence="2">
    <location>
        <begin position="149"/>
        <end position="299"/>
    </location>
</feature>
<evidence type="ECO:0000256" key="1">
    <source>
        <dbReference type="SAM" id="MobiDB-lite"/>
    </source>
</evidence>
<protein>
    <submittedName>
        <fullName evidence="3">Protein kinase-like domain</fullName>
    </submittedName>
</protein>
<keyword evidence="3" id="KW-0418">Kinase</keyword>
<proteinExistence type="predicted"/>
<dbReference type="Proteomes" id="UP000001610">
    <property type="component" value="Unassembled WGS sequence"/>
</dbReference>
<gene>
    <name evidence="3" type="ORF">CCM_02603</name>
</gene>
<dbReference type="PANTHER" id="PTHR21310:SF15">
    <property type="entry name" value="AMINOGLYCOSIDE PHOSPHOTRANSFERASE DOMAIN-CONTAINING PROTEIN"/>
    <property type="match status" value="1"/>
</dbReference>
<dbReference type="SUPFAM" id="SSF56112">
    <property type="entry name" value="Protein kinase-like (PK-like)"/>
    <property type="match status" value="1"/>
</dbReference>
<accession>G3JAR9</accession>
<dbReference type="InterPro" id="IPR002575">
    <property type="entry name" value="Aminoglycoside_PTrfase"/>
</dbReference>
<organism evidence="3 4">
    <name type="scientific">Cordyceps militaris (strain CM01)</name>
    <name type="common">Caterpillar fungus</name>
    <dbReference type="NCBI Taxonomy" id="983644"/>
    <lineage>
        <taxon>Eukaryota</taxon>
        <taxon>Fungi</taxon>
        <taxon>Dikarya</taxon>
        <taxon>Ascomycota</taxon>
        <taxon>Pezizomycotina</taxon>
        <taxon>Sordariomycetes</taxon>
        <taxon>Hypocreomycetidae</taxon>
        <taxon>Hypocreales</taxon>
        <taxon>Cordycipitaceae</taxon>
        <taxon>Cordyceps</taxon>
    </lineage>
</organism>
<dbReference type="GO" id="GO:0016301">
    <property type="term" value="F:kinase activity"/>
    <property type="evidence" value="ECO:0007669"/>
    <property type="project" value="UniProtKB-KW"/>
</dbReference>
<dbReference type="eggNOG" id="ENOG502SMG7">
    <property type="taxonomic scope" value="Eukaryota"/>
</dbReference>
<dbReference type="VEuPathDB" id="FungiDB:CCM_02603"/>